<dbReference type="Proteomes" id="UP001144978">
    <property type="component" value="Unassembled WGS sequence"/>
</dbReference>
<comment type="caution">
    <text evidence="1">The sequence shown here is derived from an EMBL/GenBank/DDBJ whole genome shotgun (WGS) entry which is preliminary data.</text>
</comment>
<reference evidence="1" key="1">
    <citation type="submission" date="2022-08" db="EMBL/GenBank/DDBJ databases">
        <title>Genome Sequence of Pycnoporus sanguineus.</title>
        <authorList>
            <person name="Buettner E."/>
        </authorList>
    </citation>
    <scope>NUCLEOTIDE SEQUENCE</scope>
    <source>
        <strain evidence="1">CG-C14</strain>
    </source>
</reference>
<gene>
    <name evidence="1" type="ORF">NUW54_g14417</name>
</gene>
<proteinExistence type="predicted"/>
<organism evidence="1 2">
    <name type="scientific">Trametes sanguinea</name>
    <dbReference type="NCBI Taxonomy" id="158606"/>
    <lineage>
        <taxon>Eukaryota</taxon>
        <taxon>Fungi</taxon>
        <taxon>Dikarya</taxon>
        <taxon>Basidiomycota</taxon>
        <taxon>Agaricomycotina</taxon>
        <taxon>Agaricomycetes</taxon>
        <taxon>Polyporales</taxon>
        <taxon>Polyporaceae</taxon>
        <taxon>Trametes</taxon>
    </lineage>
</organism>
<accession>A0ACC1MEI9</accession>
<protein>
    <submittedName>
        <fullName evidence="1">Uncharacterized protein</fullName>
    </submittedName>
</protein>
<dbReference type="EMBL" id="JANSHE010007427">
    <property type="protein sequence ID" value="KAJ2960781.1"/>
    <property type="molecule type" value="Genomic_DNA"/>
</dbReference>
<keyword evidence="2" id="KW-1185">Reference proteome</keyword>
<evidence type="ECO:0000313" key="1">
    <source>
        <dbReference type="EMBL" id="KAJ2960781.1"/>
    </source>
</evidence>
<sequence length="146" mass="16572">MQNHLLELIFWPNNSTTFTVFGRLQDACRTCIAVKVFQVALPRHAEDVRRLCSAKTRMQLQGELMRHGGNKVYSNVFDALIKTWRNEGFRGVQRGLGPALLIGVTQDSAQRFTSGLLRAVPEMAEQNAWVQPNPADDPHLHVRRVH</sequence>
<evidence type="ECO:0000313" key="2">
    <source>
        <dbReference type="Proteomes" id="UP001144978"/>
    </source>
</evidence>
<name>A0ACC1MEI9_9APHY</name>